<dbReference type="Proteomes" id="UP000249557">
    <property type="component" value="Unassembled WGS sequence"/>
</dbReference>
<dbReference type="GO" id="GO:0006741">
    <property type="term" value="P:NADP+ biosynthetic process"/>
    <property type="evidence" value="ECO:0007669"/>
    <property type="project" value="UniProtKB-UniRule"/>
</dbReference>
<gene>
    <name evidence="6" type="primary">nadK</name>
    <name evidence="7" type="ORF">DI626_10970</name>
</gene>
<evidence type="ECO:0000256" key="3">
    <source>
        <dbReference type="ARBA" id="ARBA00022857"/>
    </source>
</evidence>
<evidence type="ECO:0000256" key="1">
    <source>
        <dbReference type="ARBA" id="ARBA00022679"/>
    </source>
</evidence>
<dbReference type="GO" id="GO:0005524">
    <property type="term" value="F:ATP binding"/>
    <property type="evidence" value="ECO:0007669"/>
    <property type="project" value="UniProtKB-KW"/>
</dbReference>
<comment type="function">
    <text evidence="6">Involved in the regulation of the intracellular balance of NAD and NADP, and is a key enzyme in the biosynthesis of NADP. Catalyzes specifically the phosphorylation on 2'-hydroxyl of the adenosine moiety of NAD to yield NADP.</text>
</comment>
<proteinExistence type="inferred from homology"/>
<organism evidence="7 8">
    <name type="scientific">Micavibrio aeruginosavorus</name>
    <dbReference type="NCBI Taxonomy" id="349221"/>
    <lineage>
        <taxon>Bacteria</taxon>
        <taxon>Pseudomonadati</taxon>
        <taxon>Bdellovibrionota</taxon>
        <taxon>Bdellovibrionia</taxon>
        <taxon>Bdellovibrionales</taxon>
        <taxon>Pseudobdellovibrionaceae</taxon>
        <taxon>Micavibrio</taxon>
    </lineage>
</organism>
<dbReference type="Pfam" id="PF20143">
    <property type="entry name" value="NAD_kinase_C"/>
    <property type="match status" value="1"/>
</dbReference>
<evidence type="ECO:0000256" key="6">
    <source>
        <dbReference type="HAMAP-Rule" id="MF_00361"/>
    </source>
</evidence>
<dbReference type="PANTHER" id="PTHR20275:SF0">
    <property type="entry name" value="NAD KINASE"/>
    <property type="match status" value="1"/>
</dbReference>
<feature type="active site" description="Proton acceptor" evidence="6">
    <location>
        <position position="41"/>
    </location>
</feature>
<dbReference type="SUPFAM" id="SSF111331">
    <property type="entry name" value="NAD kinase/diacylglycerol kinase-like"/>
    <property type="match status" value="1"/>
</dbReference>
<comment type="similarity">
    <text evidence="6">Belongs to the NAD kinase family.</text>
</comment>
<accession>A0A2W5BE68</accession>
<feature type="binding site" evidence="6">
    <location>
        <position position="141"/>
    </location>
    <ligand>
        <name>NAD(+)</name>
        <dbReference type="ChEBI" id="CHEBI:57540"/>
    </ligand>
</feature>
<evidence type="ECO:0000256" key="2">
    <source>
        <dbReference type="ARBA" id="ARBA00022777"/>
    </source>
</evidence>
<reference evidence="7 8" key="1">
    <citation type="submission" date="2017-08" db="EMBL/GenBank/DDBJ databases">
        <title>Infants hospitalized years apart are colonized by the same room-sourced microbial strains.</title>
        <authorList>
            <person name="Brooks B."/>
            <person name="Olm M.R."/>
            <person name="Firek B.A."/>
            <person name="Baker R."/>
            <person name="Thomas B.C."/>
            <person name="Morowitz M.J."/>
            <person name="Banfield J.F."/>
        </authorList>
    </citation>
    <scope>NUCLEOTIDE SEQUENCE [LARGE SCALE GENOMIC DNA]</scope>
    <source>
        <strain evidence="7">S2_018_000_R2_104</strain>
    </source>
</reference>
<dbReference type="Pfam" id="PF01513">
    <property type="entry name" value="NAD_kinase"/>
    <property type="match status" value="1"/>
</dbReference>
<feature type="binding site" evidence="6">
    <location>
        <begin position="41"/>
        <end position="42"/>
    </location>
    <ligand>
        <name>NAD(+)</name>
        <dbReference type="ChEBI" id="CHEBI:57540"/>
    </ligand>
</feature>
<dbReference type="AlphaFoldDB" id="A0A2W5BE68"/>
<evidence type="ECO:0000313" key="7">
    <source>
        <dbReference type="EMBL" id="PZO81291.1"/>
    </source>
</evidence>
<sequence length="252" mass="27908">MKLHFHAADTDKAQAAFEELTKTYGQSGADECDVIVILGGDGTMLESLHKYEKYGQPVYGMNFGSVGFLMNPYQEEDLPARLSKTVSVKIHPLSMTATDVHGKMHQAVAYNEVALLRETRQTARIKIIVNDVVRIPELVCDGIMLATPAGSTAYNLSADGPILPLAANVLALTPISAFRPRRWRGALIPSKWKVRLESLDAKKRPVSVTADSIEFRDVVSIDIHQSTSLSSTLMFDPDQHLEERILKEQFLT</sequence>
<feature type="binding site" evidence="6">
    <location>
        <position position="149"/>
    </location>
    <ligand>
        <name>NAD(+)</name>
        <dbReference type="ChEBI" id="CHEBI:57540"/>
    </ligand>
</feature>
<dbReference type="EC" id="2.7.1.23" evidence="6"/>
<dbReference type="InterPro" id="IPR017437">
    <property type="entry name" value="ATP-NAD_kinase_PpnK-typ_C"/>
</dbReference>
<dbReference type="InterPro" id="IPR002504">
    <property type="entry name" value="NADK"/>
</dbReference>
<name>A0A2W5BE68_9BACT</name>
<dbReference type="GO" id="GO:0046872">
    <property type="term" value="F:metal ion binding"/>
    <property type="evidence" value="ECO:0007669"/>
    <property type="project" value="UniProtKB-UniRule"/>
</dbReference>
<comment type="catalytic activity">
    <reaction evidence="5 6">
        <text>NAD(+) + ATP = ADP + NADP(+) + H(+)</text>
        <dbReference type="Rhea" id="RHEA:18629"/>
        <dbReference type="ChEBI" id="CHEBI:15378"/>
        <dbReference type="ChEBI" id="CHEBI:30616"/>
        <dbReference type="ChEBI" id="CHEBI:57540"/>
        <dbReference type="ChEBI" id="CHEBI:58349"/>
        <dbReference type="ChEBI" id="CHEBI:456216"/>
        <dbReference type="EC" id="2.7.1.23"/>
    </reaction>
</comment>
<keyword evidence="1 6" id="KW-0808">Transferase</keyword>
<keyword evidence="6" id="KW-0963">Cytoplasm</keyword>
<evidence type="ECO:0000256" key="5">
    <source>
        <dbReference type="ARBA" id="ARBA00047925"/>
    </source>
</evidence>
<dbReference type="PANTHER" id="PTHR20275">
    <property type="entry name" value="NAD KINASE"/>
    <property type="match status" value="1"/>
</dbReference>
<dbReference type="GO" id="GO:0005737">
    <property type="term" value="C:cytoplasm"/>
    <property type="evidence" value="ECO:0007669"/>
    <property type="project" value="UniProtKB-SubCell"/>
</dbReference>
<keyword evidence="6" id="KW-0067">ATP-binding</keyword>
<dbReference type="InterPro" id="IPR016064">
    <property type="entry name" value="NAD/diacylglycerol_kinase_sf"/>
</dbReference>
<dbReference type="NCBIfam" id="NF003406">
    <property type="entry name" value="PRK04761.1"/>
    <property type="match status" value="1"/>
</dbReference>
<protein>
    <recommendedName>
        <fullName evidence="6">NAD kinase</fullName>
        <ecNumber evidence="6">2.7.1.23</ecNumber>
    </recommendedName>
    <alternativeName>
        <fullName evidence="6">ATP-dependent NAD kinase</fullName>
    </alternativeName>
</protein>
<dbReference type="GO" id="GO:0051287">
    <property type="term" value="F:NAD binding"/>
    <property type="evidence" value="ECO:0007669"/>
    <property type="project" value="UniProtKB-ARBA"/>
</dbReference>
<dbReference type="HAMAP" id="MF_00361">
    <property type="entry name" value="NAD_kinase"/>
    <property type="match status" value="1"/>
</dbReference>
<dbReference type="InterPro" id="IPR017438">
    <property type="entry name" value="ATP-NAD_kinase_N"/>
</dbReference>
<dbReference type="Gene3D" id="3.40.50.10330">
    <property type="entry name" value="Probable inorganic polyphosphate/atp-NAD kinase, domain 1"/>
    <property type="match status" value="1"/>
</dbReference>
<dbReference type="EMBL" id="QFNK01000310">
    <property type="protein sequence ID" value="PZO81291.1"/>
    <property type="molecule type" value="Genomic_DNA"/>
</dbReference>
<comment type="cofactor">
    <cofactor evidence="6">
        <name>a divalent metal cation</name>
        <dbReference type="ChEBI" id="CHEBI:60240"/>
    </cofactor>
</comment>
<keyword evidence="4 6" id="KW-0520">NAD</keyword>
<keyword evidence="3 6" id="KW-0521">NADP</keyword>
<evidence type="ECO:0000313" key="8">
    <source>
        <dbReference type="Proteomes" id="UP000249557"/>
    </source>
</evidence>
<keyword evidence="2 6" id="KW-0418">Kinase</keyword>
<dbReference type="GO" id="GO:0003951">
    <property type="term" value="F:NAD+ kinase activity"/>
    <property type="evidence" value="ECO:0007669"/>
    <property type="project" value="UniProtKB-UniRule"/>
</dbReference>
<feature type="binding site" evidence="6">
    <location>
        <begin position="111"/>
        <end position="112"/>
    </location>
    <ligand>
        <name>NAD(+)</name>
        <dbReference type="ChEBI" id="CHEBI:57540"/>
    </ligand>
</feature>
<evidence type="ECO:0000256" key="4">
    <source>
        <dbReference type="ARBA" id="ARBA00023027"/>
    </source>
</evidence>
<keyword evidence="6" id="KW-0547">Nucleotide-binding</keyword>
<dbReference type="GO" id="GO:0019674">
    <property type="term" value="P:NAD+ metabolic process"/>
    <property type="evidence" value="ECO:0007669"/>
    <property type="project" value="InterPro"/>
</dbReference>
<comment type="subcellular location">
    <subcellularLocation>
        <location evidence="6">Cytoplasm</location>
    </subcellularLocation>
</comment>
<comment type="caution">
    <text evidence="6">Lacks conserved residue(s) required for the propagation of feature annotation.</text>
</comment>
<dbReference type="Gene3D" id="2.60.200.30">
    <property type="entry name" value="Probable inorganic polyphosphate/atp-NAD kinase, domain 2"/>
    <property type="match status" value="1"/>
</dbReference>
<comment type="caution">
    <text evidence="7">The sequence shown here is derived from an EMBL/GenBank/DDBJ whole genome shotgun (WGS) entry which is preliminary data.</text>
</comment>
<feature type="binding site" evidence="6">
    <location>
        <begin position="152"/>
        <end position="157"/>
    </location>
    <ligand>
        <name>NAD(+)</name>
        <dbReference type="ChEBI" id="CHEBI:57540"/>
    </ligand>
</feature>